<dbReference type="AlphaFoldDB" id="A0A1Y1K3C6"/>
<evidence type="ECO:0000313" key="1">
    <source>
        <dbReference type="EMBL" id="JAV55001.1"/>
    </source>
</evidence>
<dbReference type="PANTHER" id="PTHR47326">
    <property type="entry name" value="TRANSPOSABLE ELEMENT TC3 TRANSPOSASE-LIKE PROTEIN"/>
    <property type="match status" value="1"/>
</dbReference>
<accession>A0A1Y1K3C6</accession>
<dbReference type="PANTHER" id="PTHR47326:SF1">
    <property type="entry name" value="HTH PSQ-TYPE DOMAIN-CONTAINING PROTEIN"/>
    <property type="match status" value="1"/>
</dbReference>
<reference evidence="1" key="1">
    <citation type="journal article" date="2016" name="Sci. Rep.">
        <title>Molecular characterization of firefly nuptial gifts: a multi-omics approach sheds light on postcopulatory sexual selection.</title>
        <authorList>
            <person name="Al-Wathiqui N."/>
            <person name="Fallon T.R."/>
            <person name="South A."/>
            <person name="Weng J.K."/>
            <person name="Lewis S.M."/>
        </authorList>
    </citation>
    <scope>NUCLEOTIDE SEQUENCE</scope>
</reference>
<proteinExistence type="predicted"/>
<organism evidence="1">
    <name type="scientific">Photinus pyralis</name>
    <name type="common">Common eastern firefly</name>
    <name type="synonym">Lampyris pyralis</name>
    <dbReference type="NCBI Taxonomy" id="7054"/>
    <lineage>
        <taxon>Eukaryota</taxon>
        <taxon>Metazoa</taxon>
        <taxon>Ecdysozoa</taxon>
        <taxon>Arthropoda</taxon>
        <taxon>Hexapoda</taxon>
        <taxon>Insecta</taxon>
        <taxon>Pterygota</taxon>
        <taxon>Neoptera</taxon>
        <taxon>Endopterygota</taxon>
        <taxon>Coleoptera</taxon>
        <taxon>Polyphaga</taxon>
        <taxon>Elateriformia</taxon>
        <taxon>Elateroidea</taxon>
        <taxon>Lampyridae</taxon>
        <taxon>Lampyrinae</taxon>
        <taxon>Photinus</taxon>
    </lineage>
</organism>
<sequence length="149" mass="17633">MPFTQEQDAFILKAHFGSAVRNEDGTWSYSFRSCREQFMEEYPDVIISYKAFANHKTRIVDRFENKNCICKEKHTGRPLLRNDEVVQDVRQRMEASPKKSIRQLSAQAGVSYSTCQRILHKDLRMHPYRVSVLQQLHGLDYENRRNYSD</sequence>
<name>A0A1Y1K3C6_PHOPY</name>
<dbReference type="EMBL" id="GEZM01096312">
    <property type="protein sequence ID" value="JAV55001.1"/>
    <property type="molecule type" value="Transcribed_RNA"/>
</dbReference>
<evidence type="ECO:0008006" key="2">
    <source>
        <dbReference type="Google" id="ProtNLM"/>
    </source>
</evidence>
<protein>
    <recommendedName>
        <fullName evidence="2">DUF4817 domain-containing protein</fullName>
    </recommendedName>
</protein>